<keyword evidence="2" id="KW-0472">Membrane</keyword>
<gene>
    <name evidence="3" type="ORF">IAC50_07260</name>
</gene>
<feature type="compositionally biased region" description="Basic residues" evidence="1">
    <location>
        <begin position="60"/>
        <end position="72"/>
    </location>
</feature>
<feature type="compositionally biased region" description="Basic and acidic residues" evidence="1">
    <location>
        <begin position="32"/>
        <end position="57"/>
    </location>
</feature>
<proteinExistence type="predicted"/>
<name>A0A9D1L701_9FIRM</name>
<reference evidence="3" key="1">
    <citation type="submission" date="2020-10" db="EMBL/GenBank/DDBJ databases">
        <authorList>
            <person name="Gilroy R."/>
        </authorList>
    </citation>
    <scope>NUCLEOTIDE SEQUENCE</scope>
    <source>
        <strain evidence="3">ChiHcec3-6078</strain>
    </source>
</reference>
<comment type="caution">
    <text evidence="3">The sequence shown here is derived from an EMBL/GenBank/DDBJ whole genome shotgun (WGS) entry which is preliminary data.</text>
</comment>
<dbReference type="Proteomes" id="UP000824090">
    <property type="component" value="Unassembled WGS sequence"/>
</dbReference>
<feature type="region of interest" description="Disordered" evidence="1">
    <location>
        <begin position="21"/>
        <end position="87"/>
    </location>
</feature>
<dbReference type="AlphaFoldDB" id="A0A9D1L701"/>
<feature type="compositionally biased region" description="Acidic residues" evidence="1">
    <location>
        <begin position="134"/>
        <end position="159"/>
    </location>
</feature>
<organism evidence="3 4">
    <name type="scientific">Candidatus Allocopromorpha excrementigallinarum</name>
    <dbReference type="NCBI Taxonomy" id="2840742"/>
    <lineage>
        <taxon>Bacteria</taxon>
        <taxon>Bacillati</taxon>
        <taxon>Bacillota</taxon>
        <taxon>Clostridia</taxon>
        <taxon>Eubacteriales</taxon>
        <taxon>Eubacteriaceae</taxon>
        <taxon>Eubacteriaceae incertae sedis</taxon>
        <taxon>Candidatus Allocopromorpha</taxon>
    </lineage>
</organism>
<dbReference type="EMBL" id="DVMP01000136">
    <property type="protein sequence ID" value="HIU26271.1"/>
    <property type="molecule type" value="Genomic_DNA"/>
</dbReference>
<feature type="compositionally biased region" description="Polar residues" evidence="1">
    <location>
        <begin position="160"/>
        <end position="171"/>
    </location>
</feature>
<keyword evidence="2" id="KW-0812">Transmembrane</keyword>
<reference evidence="3" key="2">
    <citation type="journal article" date="2021" name="PeerJ">
        <title>Extensive microbial diversity within the chicken gut microbiome revealed by metagenomics and culture.</title>
        <authorList>
            <person name="Gilroy R."/>
            <person name="Ravi A."/>
            <person name="Getino M."/>
            <person name="Pursley I."/>
            <person name="Horton D.L."/>
            <person name="Alikhan N.F."/>
            <person name="Baker D."/>
            <person name="Gharbi K."/>
            <person name="Hall N."/>
            <person name="Watson M."/>
            <person name="Adriaenssens E.M."/>
            <person name="Foster-Nyarko E."/>
            <person name="Jarju S."/>
            <person name="Secka A."/>
            <person name="Antonio M."/>
            <person name="Oren A."/>
            <person name="Chaudhuri R.R."/>
            <person name="La Ragione R."/>
            <person name="Hildebrand F."/>
            <person name="Pallen M.J."/>
        </authorList>
    </citation>
    <scope>NUCLEOTIDE SEQUENCE</scope>
    <source>
        <strain evidence="3">ChiHcec3-6078</strain>
    </source>
</reference>
<evidence type="ECO:0000313" key="4">
    <source>
        <dbReference type="Proteomes" id="UP000824090"/>
    </source>
</evidence>
<evidence type="ECO:0000256" key="1">
    <source>
        <dbReference type="SAM" id="MobiDB-lite"/>
    </source>
</evidence>
<accession>A0A9D1L701</accession>
<feature type="transmembrane region" description="Helical" evidence="2">
    <location>
        <begin position="91"/>
        <end position="114"/>
    </location>
</feature>
<feature type="region of interest" description="Disordered" evidence="1">
    <location>
        <begin position="122"/>
        <end position="171"/>
    </location>
</feature>
<protein>
    <submittedName>
        <fullName evidence="3">Zinc ribbon domain-containing protein</fullName>
    </submittedName>
</protein>
<evidence type="ECO:0000256" key="2">
    <source>
        <dbReference type="SAM" id="Phobius"/>
    </source>
</evidence>
<evidence type="ECO:0000313" key="3">
    <source>
        <dbReference type="EMBL" id="HIU26271.1"/>
    </source>
</evidence>
<sequence length="171" mass="18763">MALIKCPECGREISQYADKCPGCGWPVPKPGETADDRDREYDEYMRQRNRAASEKGGGKSGRKRGSVPKRPRVSGGKKIVRKNRKKSSAGTVFISVIVTLLILAMLAAAAYYYFFIYKEDRGSGSQPAQTQQVQEEEYTEAPQEETEAIPDSGSDESEQTESTGQPSGAAE</sequence>
<keyword evidence="2" id="KW-1133">Transmembrane helix</keyword>
<feature type="compositionally biased region" description="Basic residues" evidence="1">
    <location>
        <begin position="78"/>
        <end position="87"/>
    </location>
</feature>